<evidence type="ECO:0000256" key="9">
    <source>
        <dbReference type="ARBA" id="ARBA00022840"/>
    </source>
</evidence>
<dbReference type="Gramene" id="Ma02_t12750.1">
    <property type="protein sequence ID" value="Ma02_p12750.1"/>
    <property type="gene ID" value="Ma02_g12750"/>
</dbReference>
<dbReference type="AlphaFoldDB" id="A0A804I250"/>
<dbReference type="GO" id="GO:0007166">
    <property type="term" value="P:cell surface receptor signaling pathway"/>
    <property type="evidence" value="ECO:0007669"/>
    <property type="project" value="InterPro"/>
</dbReference>
<dbReference type="InterPro" id="IPR018097">
    <property type="entry name" value="EGF_Ca-bd_CS"/>
</dbReference>
<keyword evidence="8" id="KW-0418">Kinase</keyword>
<dbReference type="GO" id="GO:0005509">
    <property type="term" value="F:calcium ion binding"/>
    <property type="evidence" value="ECO:0007669"/>
    <property type="project" value="InterPro"/>
</dbReference>
<feature type="chain" id="PRO_5032543574" description="Protein kinase domain-containing protein" evidence="16">
    <location>
        <begin position="22"/>
        <end position="415"/>
    </location>
</feature>
<dbReference type="PANTHER" id="PTHR27005:SF283">
    <property type="entry name" value="OS02G0633066 PROTEIN"/>
    <property type="match status" value="1"/>
</dbReference>
<dbReference type="GO" id="GO:0004674">
    <property type="term" value="F:protein serine/threonine kinase activity"/>
    <property type="evidence" value="ECO:0007669"/>
    <property type="project" value="UniProtKB-KW"/>
</dbReference>
<dbReference type="SUPFAM" id="SSF56112">
    <property type="entry name" value="Protein kinase-like (PK-like)"/>
    <property type="match status" value="1"/>
</dbReference>
<evidence type="ECO:0000256" key="13">
    <source>
        <dbReference type="ARBA" id="ARBA00023180"/>
    </source>
</evidence>
<keyword evidence="4" id="KW-0808">Transferase</keyword>
<evidence type="ECO:0000313" key="19">
    <source>
        <dbReference type="Proteomes" id="UP000012960"/>
    </source>
</evidence>
<evidence type="ECO:0000256" key="15">
    <source>
        <dbReference type="SAM" id="Phobius"/>
    </source>
</evidence>
<dbReference type="PROSITE" id="PS01187">
    <property type="entry name" value="EGF_CA"/>
    <property type="match status" value="1"/>
</dbReference>
<dbReference type="PANTHER" id="PTHR27005">
    <property type="entry name" value="WALL-ASSOCIATED RECEPTOR KINASE-LIKE 21"/>
    <property type="match status" value="1"/>
</dbReference>
<feature type="signal peptide" evidence="16">
    <location>
        <begin position="1"/>
        <end position="21"/>
    </location>
</feature>
<dbReference type="FunCoup" id="A0A804I250">
    <property type="interactions" value="5"/>
</dbReference>
<comment type="subcellular location">
    <subcellularLocation>
        <location evidence="1">Membrane</location>
        <topology evidence="1">Single-pass type I membrane protein</topology>
    </subcellularLocation>
</comment>
<feature type="binding site" evidence="14">
    <location>
        <position position="361"/>
    </location>
    <ligand>
        <name>ATP</name>
        <dbReference type="ChEBI" id="CHEBI:30616"/>
    </ligand>
</feature>
<dbReference type="PROSITE" id="PS50011">
    <property type="entry name" value="PROTEIN_KINASE_DOM"/>
    <property type="match status" value="1"/>
</dbReference>
<keyword evidence="9 14" id="KW-0067">ATP-binding</keyword>
<dbReference type="InterPro" id="IPR045274">
    <property type="entry name" value="WAK-like"/>
</dbReference>
<evidence type="ECO:0000256" key="5">
    <source>
        <dbReference type="ARBA" id="ARBA00022692"/>
    </source>
</evidence>
<dbReference type="InterPro" id="IPR000152">
    <property type="entry name" value="EGF-type_Asp/Asn_hydroxyl_site"/>
</dbReference>
<dbReference type="InterPro" id="IPR001881">
    <property type="entry name" value="EGF-like_Ca-bd_dom"/>
</dbReference>
<evidence type="ECO:0000256" key="6">
    <source>
        <dbReference type="ARBA" id="ARBA00022729"/>
    </source>
</evidence>
<sequence length="415" mass="46268">MGFAEVLLILFLTLGPMGSTGEENTSTDITFPLPANCPKRCGNISFEYPFGIGSGCYRAGFNLTCISHSTDPPTRSLFLGDGTVEVIDFDMDNGIVYVKTPIVTMDVDEEYINHTLIDLGNFPFSFNLEANFTDSFTISLAYNEILVFGCSANADLVDLATNKTINTCSTTCFANSSSPYEYWYSFDTGYCSFDMYNICPDIDECKFPDRYICNGVCNNTMGSYSCTCPRGTTGDPKRACIPDKKQTVLLGVIIGVSNGVGLFLLSTSLIILRRKWKKRKQKRIREKHFRQNHGLLLQQLISSREDVAERTKIFPLEEVEKATNNFDETRVIGRGGHGTVYKGILSDQRVVAIKKSKIVKKSEIDQFVNEVAILSQINHRNVVKLFGCCLETEVPLLIYEFISNGALSDHLHTSD</sequence>
<keyword evidence="10 15" id="KW-1133">Transmembrane helix</keyword>
<dbReference type="InterPro" id="IPR011009">
    <property type="entry name" value="Kinase-like_dom_sf"/>
</dbReference>
<evidence type="ECO:0000256" key="10">
    <source>
        <dbReference type="ARBA" id="ARBA00022989"/>
    </source>
</evidence>
<dbReference type="Pfam" id="PF13947">
    <property type="entry name" value="GUB_WAK_bind"/>
    <property type="match status" value="1"/>
</dbReference>
<keyword evidence="5 15" id="KW-0812">Transmembrane</keyword>
<keyword evidence="2" id="KW-0723">Serine/threonine-protein kinase</keyword>
<dbReference type="GO" id="GO:0005524">
    <property type="term" value="F:ATP binding"/>
    <property type="evidence" value="ECO:0007669"/>
    <property type="project" value="UniProtKB-UniRule"/>
</dbReference>
<evidence type="ECO:0000256" key="14">
    <source>
        <dbReference type="PROSITE-ProRule" id="PRU10141"/>
    </source>
</evidence>
<dbReference type="Proteomes" id="UP000012960">
    <property type="component" value="Unplaced"/>
</dbReference>
<evidence type="ECO:0000256" key="1">
    <source>
        <dbReference type="ARBA" id="ARBA00004479"/>
    </source>
</evidence>
<dbReference type="SUPFAM" id="SSF57196">
    <property type="entry name" value="EGF/Laminin"/>
    <property type="match status" value="1"/>
</dbReference>
<dbReference type="InterPro" id="IPR049883">
    <property type="entry name" value="NOTCH1_EGF-like"/>
</dbReference>
<name>A0A804I250_MUSAM</name>
<dbReference type="Gene3D" id="3.30.200.20">
    <property type="entry name" value="Phosphorylase Kinase, domain 1"/>
    <property type="match status" value="1"/>
</dbReference>
<dbReference type="Pfam" id="PF07645">
    <property type="entry name" value="EGF_CA"/>
    <property type="match status" value="1"/>
</dbReference>
<keyword evidence="3" id="KW-0245">EGF-like domain</keyword>
<dbReference type="EnsemblPlants" id="Ma02_t12750.1">
    <property type="protein sequence ID" value="Ma02_p12750.1"/>
    <property type="gene ID" value="Ma02_g12750"/>
</dbReference>
<evidence type="ECO:0000256" key="7">
    <source>
        <dbReference type="ARBA" id="ARBA00022741"/>
    </source>
</evidence>
<keyword evidence="11 15" id="KW-0472">Membrane</keyword>
<dbReference type="Pfam" id="PF07714">
    <property type="entry name" value="PK_Tyr_Ser-Thr"/>
    <property type="match status" value="1"/>
</dbReference>
<evidence type="ECO:0000256" key="2">
    <source>
        <dbReference type="ARBA" id="ARBA00022527"/>
    </source>
</evidence>
<dbReference type="OMA" id="NICPDID"/>
<evidence type="ECO:0000256" key="8">
    <source>
        <dbReference type="ARBA" id="ARBA00022777"/>
    </source>
</evidence>
<dbReference type="SMART" id="SM00179">
    <property type="entry name" value="EGF_CA"/>
    <property type="match status" value="1"/>
</dbReference>
<proteinExistence type="predicted"/>
<dbReference type="InterPro" id="IPR000719">
    <property type="entry name" value="Prot_kinase_dom"/>
</dbReference>
<dbReference type="GO" id="GO:0016020">
    <property type="term" value="C:membrane"/>
    <property type="evidence" value="ECO:0007669"/>
    <property type="project" value="UniProtKB-SubCell"/>
</dbReference>
<dbReference type="FunFam" id="3.30.200.20:FF:000043">
    <property type="entry name" value="Wall-associated receptor kinase 2"/>
    <property type="match status" value="1"/>
</dbReference>
<dbReference type="InterPro" id="IPR025287">
    <property type="entry name" value="WAK_GUB"/>
</dbReference>
<accession>A0A804I250</accession>
<evidence type="ECO:0000256" key="16">
    <source>
        <dbReference type="SAM" id="SignalP"/>
    </source>
</evidence>
<feature type="transmembrane region" description="Helical" evidence="15">
    <location>
        <begin position="248"/>
        <end position="272"/>
    </location>
</feature>
<reference evidence="18" key="1">
    <citation type="submission" date="2021-05" db="UniProtKB">
        <authorList>
            <consortium name="EnsemblPlants"/>
        </authorList>
    </citation>
    <scope>IDENTIFICATION</scope>
    <source>
        <strain evidence="18">subsp. malaccensis</strain>
    </source>
</reference>
<dbReference type="PROSITE" id="PS00107">
    <property type="entry name" value="PROTEIN_KINASE_ATP"/>
    <property type="match status" value="1"/>
</dbReference>
<keyword evidence="6 16" id="KW-0732">Signal</keyword>
<keyword evidence="13" id="KW-0325">Glycoprotein</keyword>
<evidence type="ECO:0000256" key="12">
    <source>
        <dbReference type="ARBA" id="ARBA00023157"/>
    </source>
</evidence>
<protein>
    <recommendedName>
        <fullName evidence="17">Protein kinase domain-containing protein</fullName>
    </recommendedName>
</protein>
<dbReference type="InParanoid" id="A0A804I250"/>
<dbReference type="CDD" id="cd00054">
    <property type="entry name" value="EGF_CA"/>
    <property type="match status" value="1"/>
</dbReference>
<dbReference type="PROSITE" id="PS00010">
    <property type="entry name" value="ASX_HYDROXYL"/>
    <property type="match status" value="1"/>
</dbReference>
<feature type="domain" description="Protein kinase" evidence="17">
    <location>
        <begin position="326"/>
        <end position="415"/>
    </location>
</feature>
<evidence type="ECO:0000259" key="17">
    <source>
        <dbReference type="PROSITE" id="PS50011"/>
    </source>
</evidence>
<keyword evidence="12" id="KW-1015">Disulfide bond</keyword>
<organism evidence="18 19">
    <name type="scientific">Musa acuminata subsp. malaccensis</name>
    <name type="common">Wild banana</name>
    <name type="synonym">Musa malaccensis</name>
    <dbReference type="NCBI Taxonomy" id="214687"/>
    <lineage>
        <taxon>Eukaryota</taxon>
        <taxon>Viridiplantae</taxon>
        <taxon>Streptophyta</taxon>
        <taxon>Embryophyta</taxon>
        <taxon>Tracheophyta</taxon>
        <taxon>Spermatophyta</taxon>
        <taxon>Magnoliopsida</taxon>
        <taxon>Liliopsida</taxon>
        <taxon>Zingiberales</taxon>
        <taxon>Musaceae</taxon>
        <taxon>Musa</taxon>
    </lineage>
</organism>
<evidence type="ECO:0000313" key="18">
    <source>
        <dbReference type="EnsemblPlants" id="Ma02_p12750.1"/>
    </source>
</evidence>
<keyword evidence="19" id="KW-1185">Reference proteome</keyword>
<dbReference type="InterPro" id="IPR017441">
    <property type="entry name" value="Protein_kinase_ATP_BS"/>
</dbReference>
<evidence type="ECO:0000256" key="4">
    <source>
        <dbReference type="ARBA" id="ARBA00022679"/>
    </source>
</evidence>
<evidence type="ECO:0000256" key="3">
    <source>
        <dbReference type="ARBA" id="ARBA00022536"/>
    </source>
</evidence>
<evidence type="ECO:0000256" key="11">
    <source>
        <dbReference type="ARBA" id="ARBA00023136"/>
    </source>
</evidence>
<dbReference type="InterPro" id="IPR001245">
    <property type="entry name" value="Ser-Thr/Tyr_kinase_cat_dom"/>
</dbReference>
<dbReference type="Gene3D" id="2.10.25.10">
    <property type="entry name" value="Laminin"/>
    <property type="match status" value="1"/>
</dbReference>
<dbReference type="GO" id="GO:0030247">
    <property type="term" value="F:polysaccharide binding"/>
    <property type="evidence" value="ECO:0007669"/>
    <property type="project" value="InterPro"/>
</dbReference>
<keyword evidence="7 14" id="KW-0547">Nucleotide-binding</keyword>